<dbReference type="PANTHER" id="PTHR47505:SF1">
    <property type="entry name" value="DNA UTILIZATION PROTEIN YHGH"/>
    <property type="match status" value="1"/>
</dbReference>
<dbReference type="STRING" id="39492.ERS852540_00478"/>
<dbReference type="Gene3D" id="3.40.50.2020">
    <property type="match status" value="1"/>
</dbReference>
<feature type="domain" description="Double zinc ribbon" evidence="3">
    <location>
        <begin position="14"/>
        <end position="54"/>
    </location>
</feature>
<dbReference type="Proteomes" id="UP000095662">
    <property type="component" value="Unassembled WGS sequence"/>
</dbReference>
<dbReference type="PANTHER" id="PTHR47505">
    <property type="entry name" value="DNA UTILIZATION PROTEIN YHGH"/>
    <property type="match status" value="1"/>
</dbReference>
<dbReference type="Pfam" id="PF18912">
    <property type="entry name" value="DZR_2"/>
    <property type="match status" value="1"/>
</dbReference>
<dbReference type="OrthoDB" id="9779910at2"/>
<sequence length="220" mass="25021">MKMMMNKYELKRILLDWFFPNRCPLCSKVIGRMDYICDKCACEFEYNEKEESLCGGRLLSVCRYNQKTSPVVIGAKKHRDGSKISFMAYTLVQKITGYYETLPDVIVPVPIYYTDKIKKGYSHTEKICREISEITGIPTVNAVAKTRKTAQQKTLGKKERESNLDNCFTVTEPTKLNGKHILIIDDVTTTGATLTEMYKTINNCEGCLCAAIDFAVFART</sequence>
<dbReference type="InterPro" id="IPR044005">
    <property type="entry name" value="DZR_2"/>
</dbReference>
<evidence type="ECO:0000259" key="3">
    <source>
        <dbReference type="Pfam" id="PF18912"/>
    </source>
</evidence>
<protein>
    <submittedName>
        <fullName evidence="4">DNA utilization protein GntX</fullName>
    </submittedName>
</protein>
<dbReference type="InterPro" id="IPR000836">
    <property type="entry name" value="PRTase_dom"/>
</dbReference>
<evidence type="ECO:0000313" key="4">
    <source>
        <dbReference type="EMBL" id="CUQ82446.1"/>
    </source>
</evidence>
<evidence type="ECO:0000256" key="1">
    <source>
        <dbReference type="ARBA" id="ARBA00008007"/>
    </source>
</evidence>
<dbReference type="EMBL" id="CZBY01000003">
    <property type="protein sequence ID" value="CUQ82446.1"/>
    <property type="molecule type" value="Genomic_DNA"/>
</dbReference>
<comment type="similarity">
    <text evidence="1">Belongs to the ComF/GntX family.</text>
</comment>
<evidence type="ECO:0000259" key="2">
    <source>
        <dbReference type="Pfam" id="PF00156"/>
    </source>
</evidence>
<proteinExistence type="inferred from homology"/>
<dbReference type="InterPro" id="IPR051910">
    <property type="entry name" value="ComF/GntX_DNA_util-trans"/>
</dbReference>
<gene>
    <name evidence="4" type="ORF">ERS852540_00478</name>
</gene>
<evidence type="ECO:0000313" key="5">
    <source>
        <dbReference type="Proteomes" id="UP000095662"/>
    </source>
</evidence>
<name>A0A174ZE47_9FIRM</name>
<organism evidence="4 5">
    <name type="scientific">[Eubacterium] siraeum</name>
    <dbReference type="NCBI Taxonomy" id="39492"/>
    <lineage>
        <taxon>Bacteria</taxon>
        <taxon>Bacillati</taxon>
        <taxon>Bacillota</taxon>
        <taxon>Clostridia</taxon>
        <taxon>Eubacteriales</taxon>
        <taxon>Oscillospiraceae</taxon>
        <taxon>Oscillospiraceae incertae sedis</taxon>
    </lineage>
</organism>
<accession>A0A174ZE47</accession>
<feature type="domain" description="Phosphoribosyltransferase" evidence="2">
    <location>
        <begin position="99"/>
        <end position="217"/>
    </location>
</feature>
<reference evidence="4 5" key="1">
    <citation type="submission" date="2015-09" db="EMBL/GenBank/DDBJ databases">
        <authorList>
            <consortium name="Pathogen Informatics"/>
        </authorList>
    </citation>
    <scope>NUCLEOTIDE SEQUENCE [LARGE SCALE GENOMIC DNA]</scope>
    <source>
        <strain evidence="4 5">2789STDY5834928</strain>
    </source>
</reference>
<dbReference type="CDD" id="cd06223">
    <property type="entry name" value="PRTases_typeI"/>
    <property type="match status" value="1"/>
</dbReference>
<dbReference type="Pfam" id="PF00156">
    <property type="entry name" value="Pribosyltran"/>
    <property type="match status" value="1"/>
</dbReference>
<dbReference type="SUPFAM" id="SSF53271">
    <property type="entry name" value="PRTase-like"/>
    <property type="match status" value="1"/>
</dbReference>
<dbReference type="InterPro" id="IPR029057">
    <property type="entry name" value="PRTase-like"/>
</dbReference>
<dbReference type="AlphaFoldDB" id="A0A174ZE47"/>